<keyword evidence="1" id="KW-0472">Membrane</keyword>
<feature type="transmembrane region" description="Helical" evidence="1">
    <location>
        <begin position="74"/>
        <end position="94"/>
    </location>
</feature>
<accession>A0ABV8NKM8</accession>
<protein>
    <submittedName>
        <fullName evidence="2">Uncharacterized protein</fullName>
    </submittedName>
</protein>
<organism evidence="2 3">
    <name type="scientific">Pedobacter jamesrossensis</name>
    <dbReference type="NCBI Taxonomy" id="1908238"/>
    <lineage>
        <taxon>Bacteria</taxon>
        <taxon>Pseudomonadati</taxon>
        <taxon>Bacteroidota</taxon>
        <taxon>Sphingobacteriia</taxon>
        <taxon>Sphingobacteriales</taxon>
        <taxon>Sphingobacteriaceae</taxon>
        <taxon>Pedobacter</taxon>
    </lineage>
</organism>
<name>A0ABV8NKM8_9SPHI</name>
<keyword evidence="1" id="KW-1133">Transmembrane helix</keyword>
<evidence type="ECO:0000256" key="1">
    <source>
        <dbReference type="SAM" id="Phobius"/>
    </source>
</evidence>
<proteinExistence type="predicted"/>
<keyword evidence="3" id="KW-1185">Reference proteome</keyword>
<reference evidence="3" key="1">
    <citation type="journal article" date="2019" name="Int. J. Syst. Evol. Microbiol.">
        <title>The Global Catalogue of Microorganisms (GCM) 10K type strain sequencing project: providing services to taxonomists for standard genome sequencing and annotation.</title>
        <authorList>
            <consortium name="The Broad Institute Genomics Platform"/>
            <consortium name="The Broad Institute Genome Sequencing Center for Infectious Disease"/>
            <person name="Wu L."/>
            <person name="Ma J."/>
        </authorList>
    </citation>
    <scope>NUCLEOTIDE SEQUENCE [LARGE SCALE GENOMIC DNA]</scope>
    <source>
        <strain evidence="3">CCM 8689</strain>
    </source>
</reference>
<dbReference type="Proteomes" id="UP001595792">
    <property type="component" value="Unassembled WGS sequence"/>
</dbReference>
<feature type="transmembrane region" description="Helical" evidence="1">
    <location>
        <begin position="43"/>
        <end position="62"/>
    </location>
</feature>
<gene>
    <name evidence="2" type="ORF">ACFOUY_05140</name>
</gene>
<keyword evidence="1" id="KW-0812">Transmembrane</keyword>
<dbReference type="EMBL" id="JBHSBY010000030">
    <property type="protein sequence ID" value="MFC4196072.1"/>
    <property type="molecule type" value="Genomic_DNA"/>
</dbReference>
<evidence type="ECO:0000313" key="3">
    <source>
        <dbReference type="Proteomes" id="UP001595792"/>
    </source>
</evidence>
<sequence length="102" mass="11392">MEEIAEVNKQKNSNLSVGLIALNIFLALILSTTVSKNDDPDGISIFFILAISGTILLGGYAFTYHGKGYRWAKWLFGILLVISLLLFALLWYAWQLGHAFKN</sequence>
<feature type="transmembrane region" description="Helical" evidence="1">
    <location>
        <begin position="12"/>
        <end position="31"/>
    </location>
</feature>
<dbReference type="RefSeq" id="WP_378959401.1">
    <property type="nucleotide sequence ID" value="NZ_JBHRXC010000016.1"/>
</dbReference>
<comment type="caution">
    <text evidence="2">The sequence shown here is derived from an EMBL/GenBank/DDBJ whole genome shotgun (WGS) entry which is preliminary data.</text>
</comment>
<evidence type="ECO:0000313" key="2">
    <source>
        <dbReference type="EMBL" id="MFC4196072.1"/>
    </source>
</evidence>